<dbReference type="Pfam" id="PF00578">
    <property type="entry name" value="AhpC-TSA"/>
    <property type="match status" value="1"/>
</dbReference>
<feature type="chain" id="PRO_5004627548" description="Thioredoxin domain-containing protein" evidence="3">
    <location>
        <begin position="20"/>
        <end position="398"/>
    </location>
</feature>
<organism evidence="5 6">
    <name type="scientific">Sphingobacterium paucimobilis HER1398</name>
    <dbReference type="NCBI Taxonomy" id="1346330"/>
    <lineage>
        <taxon>Bacteria</taxon>
        <taxon>Pseudomonadati</taxon>
        <taxon>Bacteroidota</taxon>
        <taxon>Sphingobacteriia</taxon>
        <taxon>Sphingobacteriales</taxon>
        <taxon>Sphingobacteriaceae</taxon>
        <taxon>Sphingobacterium</taxon>
    </lineage>
</organism>
<dbReference type="InterPro" id="IPR017937">
    <property type="entry name" value="Thioredoxin_CS"/>
</dbReference>
<keyword evidence="6" id="KW-1185">Reference proteome</keyword>
<dbReference type="RefSeq" id="WP_021070338.1">
    <property type="nucleotide sequence ID" value="NZ_ATDL01000015.1"/>
</dbReference>
<dbReference type="CDD" id="cd02966">
    <property type="entry name" value="TlpA_like_family"/>
    <property type="match status" value="1"/>
</dbReference>
<evidence type="ECO:0000256" key="1">
    <source>
        <dbReference type="ARBA" id="ARBA00023284"/>
    </source>
</evidence>
<dbReference type="EMBL" id="ATDL01000015">
    <property type="protein sequence ID" value="ERJ58845.1"/>
    <property type="molecule type" value="Genomic_DNA"/>
</dbReference>
<sequence length="398" mass="45069">MKTYLLSISLLSAGLSLHAQQNFQLKGEIKNVDKPYVYLSYNNDGARITDSARIQNNKFTLKGKVGEPVMATLYLDPDIRSFDDPNLLSFYLEPKNMSIGLESGKFKEAVVKGSKTQDEWSSLDRSKQPIQQEMEAVLQEYDKRHKAYTEAAKELQALELKVKKMKEDTYAYRDNFEPFNARKKALDLAFIKANPDSYVSAYLLRFMVAGSKLDQLEALYGGLSDRVQNSSYGLEISKEIEEFKSGSPGSKAYEFRSTDINGKPLALTDFRGQYVLLDFWASWCVPCRKGNPHLISLYNKYKADGFEIIGVADDDRNHEAWHKAVEQDGIEIWKHVLRGLKYENGEFDRSNAISDHFGTSTLPTKILVNPEGVIIGRYAADADTDADLDKKLIEIFGK</sequence>
<comment type="caution">
    <text evidence="5">The sequence shown here is derived from an EMBL/GenBank/DDBJ whole genome shotgun (WGS) entry which is preliminary data.</text>
</comment>
<reference evidence="5 6" key="1">
    <citation type="journal article" date="2013" name="Genome Announc.">
        <title>The Draft Genome Sequence of Sphingomonas paucimobilis Strain HER1398 (Proteobacteria), Host to the Giant PAU Phage, Indicates That It Is a Member of the Genus Sphingobacterium (Bacteroidetes).</title>
        <authorList>
            <person name="White R.A.III."/>
            <person name="Suttle C.A."/>
        </authorList>
    </citation>
    <scope>NUCLEOTIDE SEQUENCE [LARGE SCALE GENOMIC DNA]</scope>
    <source>
        <strain evidence="5 6">HER1398</strain>
    </source>
</reference>
<dbReference type="PATRIC" id="fig|1346330.5.peg.2176"/>
<keyword evidence="3" id="KW-0732">Signal</keyword>
<dbReference type="eggNOG" id="COG0526">
    <property type="taxonomic scope" value="Bacteria"/>
</dbReference>
<dbReference type="InterPro" id="IPR000866">
    <property type="entry name" value="AhpC/TSA"/>
</dbReference>
<feature type="coiled-coil region" evidence="2">
    <location>
        <begin position="138"/>
        <end position="168"/>
    </location>
</feature>
<dbReference type="PANTHER" id="PTHR42852:SF13">
    <property type="entry name" value="PROTEIN DIPZ"/>
    <property type="match status" value="1"/>
</dbReference>
<dbReference type="PROSITE" id="PS51352">
    <property type="entry name" value="THIOREDOXIN_2"/>
    <property type="match status" value="1"/>
</dbReference>
<evidence type="ECO:0000256" key="3">
    <source>
        <dbReference type="SAM" id="SignalP"/>
    </source>
</evidence>
<dbReference type="AlphaFoldDB" id="U2HU83"/>
<evidence type="ECO:0000313" key="6">
    <source>
        <dbReference type="Proteomes" id="UP000016584"/>
    </source>
</evidence>
<dbReference type="Pfam" id="PF14289">
    <property type="entry name" value="DUF4369"/>
    <property type="match status" value="1"/>
</dbReference>
<dbReference type="PANTHER" id="PTHR42852">
    <property type="entry name" value="THIOL:DISULFIDE INTERCHANGE PROTEIN DSBE"/>
    <property type="match status" value="1"/>
</dbReference>
<evidence type="ECO:0000256" key="2">
    <source>
        <dbReference type="SAM" id="Coils"/>
    </source>
</evidence>
<dbReference type="PROSITE" id="PS00194">
    <property type="entry name" value="THIOREDOXIN_1"/>
    <property type="match status" value="1"/>
</dbReference>
<dbReference type="InterPro" id="IPR025380">
    <property type="entry name" value="DUF4369"/>
</dbReference>
<accession>U2HU83</accession>
<dbReference type="Gene3D" id="3.40.30.10">
    <property type="entry name" value="Glutaredoxin"/>
    <property type="match status" value="1"/>
</dbReference>
<name>U2HU83_9SPHI</name>
<dbReference type="OrthoDB" id="750178at2"/>
<dbReference type="STRING" id="1346330.M472_08690"/>
<dbReference type="GO" id="GO:0016209">
    <property type="term" value="F:antioxidant activity"/>
    <property type="evidence" value="ECO:0007669"/>
    <property type="project" value="InterPro"/>
</dbReference>
<gene>
    <name evidence="5" type="ORF">M472_08690</name>
</gene>
<evidence type="ECO:0000259" key="4">
    <source>
        <dbReference type="PROSITE" id="PS51352"/>
    </source>
</evidence>
<keyword evidence="1" id="KW-0676">Redox-active center</keyword>
<dbReference type="InterPro" id="IPR013766">
    <property type="entry name" value="Thioredoxin_domain"/>
</dbReference>
<evidence type="ECO:0000313" key="5">
    <source>
        <dbReference type="EMBL" id="ERJ58845.1"/>
    </source>
</evidence>
<feature type="domain" description="Thioredoxin" evidence="4">
    <location>
        <begin position="246"/>
        <end position="398"/>
    </location>
</feature>
<dbReference type="InterPro" id="IPR050553">
    <property type="entry name" value="Thioredoxin_ResA/DsbE_sf"/>
</dbReference>
<keyword evidence="2" id="KW-0175">Coiled coil</keyword>
<dbReference type="GO" id="GO:0016491">
    <property type="term" value="F:oxidoreductase activity"/>
    <property type="evidence" value="ECO:0007669"/>
    <property type="project" value="InterPro"/>
</dbReference>
<proteinExistence type="predicted"/>
<dbReference type="InterPro" id="IPR036249">
    <property type="entry name" value="Thioredoxin-like_sf"/>
</dbReference>
<dbReference type="SUPFAM" id="SSF52833">
    <property type="entry name" value="Thioredoxin-like"/>
    <property type="match status" value="1"/>
</dbReference>
<feature type="signal peptide" evidence="3">
    <location>
        <begin position="1"/>
        <end position="19"/>
    </location>
</feature>
<dbReference type="Proteomes" id="UP000016584">
    <property type="component" value="Unassembled WGS sequence"/>
</dbReference>
<protein>
    <recommendedName>
        <fullName evidence="4">Thioredoxin domain-containing protein</fullName>
    </recommendedName>
</protein>